<evidence type="ECO:0000256" key="6">
    <source>
        <dbReference type="ARBA" id="ARBA00022832"/>
    </source>
</evidence>
<evidence type="ECO:0000259" key="10">
    <source>
        <dbReference type="Pfam" id="PF02230"/>
    </source>
</evidence>
<evidence type="ECO:0000256" key="8">
    <source>
        <dbReference type="ARBA" id="ARBA00031195"/>
    </source>
</evidence>
<dbReference type="EMBL" id="LNZH02000204">
    <property type="protein sequence ID" value="OCB86171.1"/>
    <property type="molecule type" value="Genomic_DNA"/>
</dbReference>
<dbReference type="Proteomes" id="UP000757232">
    <property type="component" value="Unassembled WGS sequence"/>
</dbReference>
<dbReference type="SUPFAM" id="SSF53474">
    <property type="entry name" value="alpha/beta-Hydrolases"/>
    <property type="match status" value="1"/>
</dbReference>
<comment type="caution">
    <text evidence="11">The sequence shown here is derived from an EMBL/GenBank/DDBJ whole genome shotgun (WGS) entry which is preliminary data.</text>
</comment>
<dbReference type="Pfam" id="PF02230">
    <property type="entry name" value="Abhydrolase_2"/>
    <property type="match status" value="1"/>
</dbReference>
<evidence type="ECO:0000256" key="7">
    <source>
        <dbReference type="ARBA" id="ARBA00029392"/>
    </source>
</evidence>
<dbReference type="GO" id="GO:0008474">
    <property type="term" value="F:palmitoyl-(protein) hydrolase activity"/>
    <property type="evidence" value="ECO:0007669"/>
    <property type="project" value="UniProtKB-EC"/>
</dbReference>
<keyword evidence="6" id="KW-0443">Lipid metabolism</keyword>
<keyword evidence="5" id="KW-0378">Hydrolase</keyword>
<comment type="catalytic activity">
    <reaction evidence="9">
        <text>S-hexadecanoyl-L-cysteinyl-[protein] + H2O = L-cysteinyl-[protein] + hexadecanoate + H(+)</text>
        <dbReference type="Rhea" id="RHEA:19233"/>
        <dbReference type="Rhea" id="RHEA-COMP:10131"/>
        <dbReference type="Rhea" id="RHEA-COMP:11032"/>
        <dbReference type="ChEBI" id="CHEBI:7896"/>
        <dbReference type="ChEBI" id="CHEBI:15377"/>
        <dbReference type="ChEBI" id="CHEBI:15378"/>
        <dbReference type="ChEBI" id="CHEBI:29950"/>
        <dbReference type="ChEBI" id="CHEBI:74151"/>
        <dbReference type="EC" id="3.1.2.22"/>
    </reaction>
</comment>
<sequence>MVTTTSSSEEVDVTVVSSTQEHTATIIFCHGLGQSISQYDLDIEFLAQRLPFVKWVRPQAREQRLTYYGNSRQPSWFNICQLPPRVDEFDEVGIVESISVIEQLILGEVHSGLDPKRIILVGFSQGAALCLMTALTTLHDLGGVGSLSGWIPHPIREASVVPHEAHLGRI</sequence>
<keyword evidence="6" id="KW-0276">Fatty acid metabolism</keyword>
<dbReference type="GO" id="GO:0006631">
    <property type="term" value="P:fatty acid metabolic process"/>
    <property type="evidence" value="ECO:0007669"/>
    <property type="project" value="UniProtKB-KW"/>
</dbReference>
<dbReference type="PANTHER" id="PTHR10655">
    <property type="entry name" value="LYSOPHOSPHOLIPASE-RELATED"/>
    <property type="match status" value="1"/>
</dbReference>
<protein>
    <recommendedName>
        <fullName evidence="3">Acyl-protein thioesterase 1</fullName>
        <ecNumber evidence="2">3.1.2.22</ecNumber>
    </recommendedName>
    <alternativeName>
        <fullName evidence="8">Palmitoyl-protein hydrolase</fullName>
    </alternativeName>
</protein>
<dbReference type="GO" id="GO:0005737">
    <property type="term" value="C:cytoplasm"/>
    <property type="evidence" value="ECO:0007669"/>
    <property type="project" value="TreeGrafter"/>
</dbReference>
<dbReference type="EC" id="3.1.2.22" evidence="2"/>
<name>A0A9Q5HUD0_SANBA</name>
<evidence type="ECO:0000256" key="1">
    <source>
        <dbReference type="ARBA" id="ARBA00006499"/>
    </source>
</evidence>
<evidence type="ECO:0000313" key="11">
    <source>
        <dbReference type="EMBL" id="OCB86171.1"/>
    </source>
</evidence>
<organism evidence="11 12">
    <name type="scientific">Sanghuangporus baumii</name>
    <name type="common">Phellinus baumii</name>
    <dbReference type="NCBI Taxonomy" id="108892"/>
    <lineage>
        <taxon>Eukaryota</taxon>
        <taxon>Fungi</taxon>
        <taxon>Dikarya</taxon>
        <taxon>Basidiomycota</taxon>
        <taxon>Agaricomycotina</taxon>
        <taxon>Agaricomycetes</taxon>
        <taxon>Hymenochaetales</taxon>
        <taxon>Hymenochaetaceae</taxon>
        <taxon>Sanghuangporus</taxon>
    </lineage>
</organism>
<evidence type="ECO:0000313" key="12">
    <source>
        <dbReference type="Proteomes" id="UP000757232"/>
    </source>
</evidence>
<gene>
    <name evidence="11" type="ORF">A7U60_g6760</name>
</gene>
<dbReference type="OrthoDB" id="2418081at2759"/>
<evidence type="ECO:0000256" key="5">
    <source>
        <dbReference type="ARBA" id="ARBA00022801"/>
    </source>
</evidence>
<comment type="similarity">
    <text evidence="1">Belongs to the AB hydrolase superfamily. AB hydrolase 2 family.</text>
</comment>
<evidence type="ECO:0000256" key="9">
    <source>
        <dbReference type="ARBA" id="ARBA00047337"/>
    </source>
</evidence>
<accession>A0A9Q5HUD0</accession>
<dbReference type="InterPro" id="IPR029058">
    <property type="entry name" value="AB_hydrolase_fold"/>
</dbReference>
<evidence type="ECO:0000256" key="4">
    <source>
        <dbReference type="ARBA" id="ARBA00022487"/>
    </source>
</evidence>
<keyword evidence="4" id="KW-0719">Serine esterase</keyword>
<proteinExistence type="inferred from homology"/>
<dbReference type="Gene3D" id="3.40.50.1820">
    <property type="entry name" value="alpha/beta hydrolase"/>
    <property type="match status" value="1"/>
</dbReference>
<evidence type="ECO:0000256" key="2">
    <source>
        <dbReference type="ARBA" id="ARBA00012423"/>
    </source>
</evidence>
<dbReference type="InterPro" id="IPR003140">
    <property type="entry name" value="PLipase/COase/thioEstase"/>
</dbReference>
<evidence type="ECO:0000256" key="3">
    <source>
        <dbReference type="ARBA" id="ARBA00014923"/>
    </source>
</evidence>
<reference evidence="11" key="1">
    <citation type="submission" date="2016-06" db="EMBL/GenBank/DDBJ databases">
        <title>Draft Genome sequence of the fungus Inonotus baumii.</title>
        <authorList>
            <person name="Zhu H."/>
            <person name="Lin W."/>
        </authorList>
    </citation>
    <scope>NUCLEOTIDE SEQUENCE</scope>
    <source>
        <strain evidence="11">821</strain>
    </source>
</reference>
<dbReference type="InterPro" id="IPR050565">
    <property type="entry name" value="LYPA1-2/EST-like"/>
</dbReference>
<dbReference type="PANTHER" id="PTHR10655:SF17">
    <property type="entry name" value="LYSOPHOSPHOLIPASE-LIKE PROTEIN 1"/>
    <property type="match status" value="1"/>
</dbReference>
<dbReference type="AlphaFoldDB" id="A0A9Q5HUD0"/>
<keyword evidence="12" id="KW-1185">Reference proteome</keyword>
<feature type="domain" description="Phospholipase/carboxylesterase/thioesterase" evidence="10">
    <location>
        <begin position="14"/>
        <end position="155"/>
    </location>
</feature>
<dbReference type="GO" id="GO:0052689">
    <property type="term" value="F:carboxylic ester hydrolase activity"/>
    <property type="evidence" value="ECO:0007669"/>
    <property type="project" value="UniProtKB-KW"/>
</dbReference>
<comment type="function">
    <text evidence="7">Hydrolyzes fatty acids from S-acylated cysteine residues in proteins with a strong preference for palmitoylated G-alpha proteins over other acyl substrates. Mediates the deacylation of G-alpha proteins such as GPA1 in vivo, but has weak or no activity toward palmitoylated Ras proteins. Has weak lysophospholipase activity in vitro; however such activity may not exist in vivo.</text>
</comment>